<dbReference type="Pfam" id="PF09967">
    <property type="entry name" value="DUF2201"/>
    <property type="match status" value="1"/>
</dbReference>
<feature type="domain" description="Putative metallopeptidase" evidence="2">
    <location>
        <begin position="11"/>
        <end position="285"/>
    </location>
</feature>
<accession>A0A0N8NTW1</accession>
<organism evidence="3 4">
    <name type="scientific">Oxobacter pfennigii</name>
    <dbReference type="NCBI Taxonomy" id="36849"/>
    <lineage>
        <taxon>Bacteria</taxon>
        <taxon>Bacillati</taxon>
        <taxon>Bacillota</taxon>
        <taxon>Clostridia</taxon>
        <taxon>Eubacteriales</taxon>
        <taxon>Clostridiaceae</taxon>
        <taxon>Oxobacter</taxon>
    </lineage>
</organism>
<gene>
    <name evidence="3" type="ORF">OXPF_04040</name>
</gene>
<dbReference type="STRING" id="36849.OXPF_04040"/>
<name>A0A0N8NTW1_9CLOT</name>
<dbReference type="EMBL" id="LKET01000016">
    <property type="protein sequence ID" value="KPU45936.1"/>
    <property type="molecule type" value="Genomic_DNA"/>
</dbReference>
<reference evidence="3 4" key="1">
    <citation type="submission" date="2015-09" db="EMBL/GenBank/DDBJ databases">
        <title>Genome sequence of Oxobacter pfennigii DSM 3222.</title>
        <authorList>
            <person name="Poehlein A."/>
            <person name="Bengelsdorf F.R."/>
            <person name="Schiel-Bengelsdorf B."/>
            <person name="Duerre P."/>
            <person name="Daniel R."/>
        </authorList>
    </citation>
    <scope>NUCLEOTIDE SEQUENCE [LARGE SCALE GENOMIC DNA]</scope>
    <source>
        <strain evidence="3 4">DSM 3222</strain>
    </source>
</reference>
<dbReference type="InterPro" id="IPR025154">
    <property type="entry name" value="Put_metallopeptidase_dom"/>
</dbReference>
<keyword evidence="4" id="KW-1185">Reference proteome</keyword>
<evidence type="ECO:0000313" key="3">
    <source>
        <dbReference type="EMBL" id="KPU45936.1"/>
    </source>
</evidence>
<dbReference type="Proteomes" id="UP000050326">
    <property type="component" value="Unassembled WGS sequence"/>
</dbReference>
<proteinExistence type="predicted"/>
<dbReference type="PANTHER" id="PTHR38730:SF1">
    <property type="entry name" value="SLL7028 PROTEIN"/>
    <property type="match status" value="1"/>
</dbReference>
<dbReference type="OrthoDB" id="9809307at2"/>
<protein>
    <recommendedName>
        <fullName evidence="5">Metallopeptidase domain-containing protein</fullName>
    </recommendedName>
</protein>
<evidence type="ECO:0000259" key="2">
    <source>
        <dbReference type="Pfam" id="PF13203"/>
    </source>
</evidence>
<dbReference type="RefSeq" id="WP_054873552.1">
    <property type="nucleotide sequence ID" value="NZ_LKET01000016.1"/>
</dbReference>
<dbReference type="Pfam" id="PF13203">
    <property type="entry name" value="DUF2201_N"/>
    <property type="match status" value="1"/>
</dbReference>
<dbReference type="InterPro" id="IPR018698">
    <property type="entry name" value="VWA-like_dom"/>
</dbReference>
<dbReference type="PANTHER" id="PTHR38730">
    <property type="entry name" value="SLL7028 PROTEIN"/>
    <property type="match status" value="1"/>
</dbReference>
<evidence type="ECO:0008006" key="5">
    <source>
        <dbReference type="Google" id="ProtNLM"/>
    </source>
</evidence>
<sequence length="438" mass="50433">MEDKMTAEQKLARLLIALRAIRPFYSAIFEVMKKRKTENIDTIGVTINEILYNEKYVENTSFEELLFYVLHELVHTGLMHVARKESRNLSLWQVACDLYTNSVLSKELGFRRLGTIINANGYKIEIPAGIYYCSSIDTDEEYVEQIYEEFDRQAKENGYYNGGTKKFHFTYKGKADPKIDNFVFSSDGYDIFEVDIGVGNVSIDLIDTSGNSMQKKQEAGKLLSDAVTRYNMRSSSMGDSPGALEILAGNMLKSEVDWRSIVRKYLIKGTTYDMSYMNPDKRMLYQKIIYPGKSIEDNELKGVKVCFDVSGSIIDEDIEYYYGQVHSLLKQFKVEAELIYWNSIIQSKGNFKNYKEMKKVAVYGGGGTNPGVLFEYFNSKECKIKPFLTLIFTDGHFYTQFANAPIRKKYKDTIWIMTKGYNKDFVPPFGKRVTAKYK</sequence>
<comment type="caution">
    <text evidence="3">The sequence shown here is derived from an EMBL/GenBank/DDBJ whole genome shotgun (WGS) entry which is preliminary data.</text>
</comment>
<evidence type="ECO:0000313" key="4">
    <source>
        <dbReference type="Proteomes" id="UP000050326"/>
    </source>
</evidence>
<dbReference type="AlphaFoldDB" id="A0A0N8NTW1"/>
<feature type="domain" description="VWA-like" evidence="1">
    <location>
        <begin position="305"/>
        <end position="434"/>
    </location>
</feature>
<evidence type="ECO:0000259" key="1">
    <source>
        <dbReference type="Pfam" id="PF09967"/>
    </source>
</evidence>